<feature type="coiled-coil region" evidence="1">
    <location>
        <begin position="206"/>
        <end position="265"/>
    </location>
</feature>
<dbReference type="EMBL" id="JBBXMP010000400">
    <property type="protein sequence ID" value="KAL0057950.1"/>
    <property type="molecule type" value="Genomic_DNA"/>
</dbReference>
<evidence type="ECO:0000313" key="4">
    <source>
        <dbReference type="Proteomes" id="UP001437256"/>
    </source>
</evidence>
<comment type="caution">
    <text evidence="3">The sequence shown here is derived from an EMBL/GenBank/DDBJ whole genome shotgun (WGS) entry which is preliminary data.</text>
</comment>
<protein>
    <submittedName>
        <fullName evidence="3">Uncharacterized protein</fullName>
    </submittedName>
</protein>
<dbReference type="Proteomes" id="UP001437256">
    <property type="component" value="Unassembled WGS sequence"/>
</dbReference>
<evidence type="ECO:0000313" key="3">
    <source>
        <dbReference type="EMBL" id="KAL0057950.1"/>
    </source>
</evidence>
<proteinExistence type="predicted"/>
<feature type="coiled-coil region" evidence="1">
    <location>
        <begin position="105"/>
        <end position="139"/>
    </location>
</feature>
<sequence>MELSRVESDNLELREKAQAESRRASIEVERLRQANAEFQETLRFKDLLHAAKIQQEREESCDREKVLQQLLRDQRKEREFGITRNSDIFTDQRLVTLGGIQQLLALEYEGKISELNLKIEDLNAKLERAERTGSDHIARDLQQRTNIESKDMLIAQLRQELCTITEQHQSLLNVGVGYNEALVGVLEVRGSFLFDELGSWTSKEALSDLKHTKDNFQAVIQEYETALLHVAETAKKAEEALSDQTVQYEERLLKCQRQIAVLNEKIVQMFGDCQNLTKLWFERLNN</sequence>
<organism evidence="3 4">
    <name type="scientific">Marasmius tenuissimus</name>
    <dbReference type="NCBI Taxonomy" id="585030"/>
    <lineage>
        <taxon>Eukaryota</taxon>
        <taxon>Fungi</taxon>
        <taxon>Dikarya</taxon>
        <taxon>Basidiomycota</taxon>
        <taxon>Agaricomycotina</taxon>
        <taxon>Agaricomycetes</taxon>
        <taxon>Agaricomycetidae</taxon>
        <taxon>Agaricales</taxon>
        <taxon>Marasmiineae</taxon>
        <taxon>Marasmiaceae</taxon>
        <taxon>Marasmius</taxon>
    </lineage>
</organism>
<keyword evidence="4" id="KW-1185">Reference proteome</keyword>
<evidence type="ECO:0000256" key="2">
    <source>
        <dbReference type="SAM" id="MobiDB-lite"/>
    </source>
</evidence>
<keyword evidence="1" id="KW-0175">Coiled coil</keyword>
<gene>
    <name evidence="3" type="ORF">AAF712_015390</name>
</gene>
<name>A0ABR2Z9J5_9AGAR</name>
<accession>A0ABR2Z9J5</accession>
<reference evidence="3 4" key="1">
    <citation type="submission" date="2024-05" db="EMBL/GenBank/DDBJ databases">
        <title>A draft genome resource for the thread blight pathogen Marasmius tenuissimus strain MS-2.</title>
        <authorList>
            <person name="Yulfo-Soto G.E."/>
            <person name="Baruah I.K."/>
            <person name="Amoako-Attah I."/>
            <person name="Bukari Y."/>
            <person name="Meinhardt L.W."/>
            <person name="Bailey B.A."/>
            <person name="Cohen S.P."/>
        </authorList>
    </citation>
    <scope>NUCLEOTIDE SEQUENCE [LARGE SCALE GENOMIC DNA]</scope>
    <source>
        <strain evidence="3 4">MS-2</strain>
    </source>
</reference>
<feature type="region of interest" description="Disordered" evidence="2">
    <location>
        <begin position="1"/>
        <end position="20"/>
    </location>
</feature>
<evidence type="ECO:0000256" key="1">
    <source>
        <dbReference type="SAM" id="Coils"/>
    </source>
</evidence>